<protein>
    <recommendedName>
        <fullName evidence="4">Protein EXECUTER 1, chloroplastic</fullName>
    </recommendedName>
</protein>
<feature type="compositionally biased region" description="Acidic residues" evidence="1">
    <location>
        <begin position="302"/>
        <end position="323"/>
    </location>
</feature>
<dbReference type="PANTHER" id="PTHR33917">
    <property type="entry name" value="PROTEIN EXECUTER 1, CHLOROPLASTIC"/>
    <property type="match status" value="1"/>
</dbReference>
<evidence type="ECO:0008006" key="4">
    <source>
        <dbReference type="Google" id="ProtNLM"/>
    </source>
</evidence>
<feature type="region of interest" description="Disordered" evidence="1">
    <location>
        <begin position="1"/>
        <end position="46"/>
    </location>
</feature>
<dbReference type="PANTHER" id="PTHR33917:SF3">
    <property type="entry name" value="PROTEIN EXECUTER 1, CHLOROPLASTIC"/>
    <property type="match status" value="1"/>
</dbReference>
<dbReference type="Pfam" id="PF12014">
    <property type="entry name" value="Cyclin_D1_bind"/>
    <property type="match status" value="1"/>
</dbReference>
<dbReference type="EMBL" id="JAXQNO010000007">
    <property type="protein sequence ID" value="KAK4795468.1"/>
    <property type="molecule type" value="Genomic_DNA"/>
</dbReference>
<gene>
    <name evidence="2" type="ORF">SAY86_013462</name>
</gene>
<feature type="region of interest" description="Disordered" evidence="1">
    <location>
        <begin position="300"/>
        <end position="323"/>
    </location>
</feature>
<comment type="caution">
    <text evidence="2">The sequence shown here is derived from an EMBL/GenBank/DDBJ whole genome shotgun (WGS) entry which is preliminary data.</text>
</comment>
<dbReference type="InterPro" id="IPR044680">
    <property type="entry name" value="EX1/2"/>
</dbReference>
<dbReference type="Proteomes" id="UP001346149">
    <property type="component" value="Unassembled WGS sequence"/>
</dbReference>
<evidence type="ECO:0000313" key="3">
    <source>
        <dbReference type="Proteomes" id="UP001346149"/>
    </source>
</evidence>
<proteinExistence type="predicted"/>
<accession>A0AAN7RFF5</accession>
<evidence type="ECO:0000256" key="1">
    <source>
        <dbReference type="SAM" id="MobiDB-lite"/>
    </source>
</evidence>
<reference evidence="2 3" key="1">
    <citation type="journal article" date="2023" name="Hortic Res">
        <title>Pangenome of water caltrop reveals structural variations and asymmetric subgenome divergence after allopolyploidization.</title>
        <authorList>
            <person name="Zhang X."/>
            <person name="Chen Y."/>
            <person name="Wang L."/>
            <person name="Yuan Y."/>
            <person name="Fang M."/>
            <person name="Shi L."/>
            <person name="Lu R."/>
            <person name="Comes H.P."/>
            <person name="Ma Y."/>
            <person name="Chen Y."/>
            <person name="Huang G."/>
            <person name="Zhou Y."/>
            <person name="Zheng Z."/>
            <person name="Qiu Y."/>
        </authorList>
    </citation>
    <scope>NUCLEOTIDE SEQUENCE [LARGE SCALE GENOMIC DNA]</scope>
    <source>
        <strain evidence="2">F231</strain>
    </source>
</reference>
<keyword evidence="3" id="KW-1185">Reference proteome</keyword>
<dbReference type="GO" id="GO:0010343">
    <property type="term" value="P:singlet oxygen-mediated programmed cell death"/>
    <property type="evidence" value="ECO:0007669"/>
    <property type="project" value="InterPro"/>
</dbReference>
<evidence type="ECO:0000313" key="2">
    <source>
        <dbReference type="EMBL" id="KAK4795468.1"/>
    </source>
</evidence>
<sequence>MASSITPRVPHNAAFANPNKLRCSSSARSPPLAAFPSQSPSRASDSMLCLCHGRSSESPSPSERSPPWRLDTAIQNFVRSAIESFDSYVKSQKKGMESMEEAKMGDSGDEWNWDRWKKHFEDVDEQERLISVLKLQLDRSVQMEDYEEAGRLKVAIAAAAINDTVGKTTAFLNRAIAEERYKDAALIRDTAGAGLLGWWGGVSDDRDDPYGIIIRITAEHGRYVARSYSPRQLATSAVGVPLFEVFIRVNEKGKYKQQVVYLKHRQGQQDTPKGSFKAFSDASMISPLDSFDENSDILTSTSEEDLEEEEEETDVVEDSSDLPEEVSGLKNILRDMIPGVKVKVLKVTAPGKVDKDMVSKVIEQMMEEEDDENDLEVEEVGTDDDVRAESDEEKDLVGVDSDMGVLDSKGQSEFAVKVVVGGLMHRLSGNVSSKDLIRVPAKLEQKGHFSFSFFIDKEVNGSGSNGKKLPAINREGKFKGQRSIDHVMLDLAKFISGEKIPLKVLKDVGELINLTLNQAQNHRRLSGSTTFKRIEIPMSLDPLNGLYIGAHGIYTSEVIHLRRKFGQWKEENKENLPDLEFYEYVEALKLTGDRYVPAGEVAFRAKIGKRFQLPHRGIIPEELGVIARYRGQGRLAEPGFRNPRWVDGELVVLDGKYIRGGPVVGFVYWAPEYHFLVFFNRLRLED</sequence>
<name>A0AAN7RFF5_TRANT</name>
<dbReference type="GO" id="GO:0042651">
    <property type="term" value="C:thylakoid membrane"/>
    <property type="evidence" value="ECO:0007669"/>
    <property type="project" value="TreeGrafter"/>
</dbReference>
<dbReference type="AlphaFoldDB" id="A0AAN7RFF5"/>
<organism evidence="2 3">
    <name type="scientific">Trapa natans</name>
    <name type="common">Water chestnut</name>
    <dbReference type="NCBI Taxonomy" id="22666"/>
    <lineage>
        <taxon>Eukaryota</taxon>
        <taxon>Viridiplantae</taxon>
        <taxon>Streptophyta</taxon>
        <taxon>Embryophyta</taxon>
        <taxon>Tracheophyta</taxon>
        <taxon>Spermatophyta</taxon>
        <taxon>Magnoliopsida</taxon>
        <taxon>eudicotyledons</taxon>
        <taxon>Gunneridae</taxon>
        <taxon>Pentapetalae</taxon>
        <taxon>rosids</taxon>
        <taxon>malvids</taxon>
        <taxon>Myrtales</taxon>
        <taxon>Lythraceae</taxon>
        <taxon>Trapa</taxon>
    </lineage>
</organism>